<dbReference type="Proteomes" id="UP000190961">
    <property type="component" value="Unassembled WGS sequence"/>
</dbReference>
<evidence type="ECO:0000313" key="2">
    <source>
        <dbReference type="EMBL" id="SKC71555.1"/>
    </source>
</evidence>
<dbReference type="Pfam" id="PF06172">
    <property type="entry name" value="Cupin_5"/>
    <property type="match status" value="1"/>
</dbReference>
<dbReference type="EMBL" id="FUZU01000002">
    <property type="protein sequence ID" value="SKC71555.1"/>
    <property type="molecule type" value="Genomic_DNA"/>
</dbReference>
<feature type="domain" description="DUF985" evidence="1">
    <location>
        <begin position="5"/>
        <end position="144"/>
    </location>
</feature>
<organism evidence="2 3">
    <name type="scientific">Ohtaekwangia koreensis</name>
    <dbReference type="NCBI Taxonomy" id="688867"/>
    <lineage>
        <taxon>Bacteria</taxon>
        <taxon>Pseudomonadati</taxon>
        <taxon>Bacteroidota</taxon>
        <taxon>Cytophagia</taxon>
        <taxon>Cytophagales</taxon>
        <taxon>Fulvivirgaceae</taxon>
        <taxon>Ohtaekwangia</taxon>
    </lineage>
</organism>
<sequence>MKSPEYWITQLALLPHPEGGFYRETYRTAELIPSPGLPSRFPAARNFSTAIYFLLRSHDRSLFHRIKSDELWHFYAGGPLNIYILTDLGLTTYTLGSDLEKGESLQVVVPANCWFGAKVVDENSYTLSGCTVAPGFDFADFEMANRNTLLKTFPACKSIIELLTNDTAC</sequence>
<dbReference type="PANTHER" id="PTHR33387">
    <property type="entry name" value="RMLC-LIKE JELLY ROLL FOLD PROTEIN"/>
    <property type="match status" value="1"/>
</dbReference>
<dbReference type="InterPro" id="IPR011051">
    <property type="entry name" value="RmlC_Cupin_sf"/>
</dbReference>
<dbReference type="CDD" id="cd06121">
    <property type="entry name" value="cupin_YML079wp"/>
    <property type="match status" value="1"/>
</dbReference>
<accession>A0A1T5L757</accession>
<dbReference type="InterPro" id="IPR039935">
    <property type="entry name" value="YML079W-like"/>
</dbReference>
<dbReference type="SUPFAM" id="SSF51182">
    <property type="entry name" value="RmlC-like cupins"/>
    <property type="match status" value="1"/>
</dbReference>
<protein>
    <recommendedName>
        <fullName evidence="1">DUF985 domain-containing protein</fullName>
    </recommendedName>
</protein>
<proteinExistence type="predicted"/>
<dbReference type="PANTHER" id="PTHR33387:SF3">
    <property type="entry name" value="DUF985 DOMAIN-CONTAINING PROTEIN"/>
    <property type="match status" value="1"/>
</dbReference>
<dbReference type="RefSeq" id="WP_079687219.1">
    <property type="nucleotide sequence ID" value="NZ_FUZU01000002.1"/>
</dbReference>
<dbReference type="AlphaFoldDB" id="A0A1T5L757"/>
<dbReference type="Gene3D" id="2.60.120.10">
    <property type="entry name" value="Jelly Rolls"/>
    <property type="match status" value="1"/>
</dbReference>
<evidence type="ECO:0000313" key="3">
    <source>
        <dbReference type="Proteomes" id="UP000190961"/>
    </source>
</evidence>
<dbReference type="InterPro" id="IPR009327">
    <property type="entry name" value="Cupin_DUF985"/>
</dbReference>
<reference evidence="2 3" key="1">
    <citation type="submission" date="2017-02" db="EMBL/GenBank/DDBJ databases">
        <authorList>
            <person name="Peterson S.W."/>
        </authorList>
    </citation>
    <scope>NUCLEOTIDE SEQUENCE [LARGE SCALE GENOMIC DNA]</scope>
    <source>
        <strain evidence="2 3">DSM 25262</strain>
    </source>
</reference>
<keyword evidence="3" id="KW-1185">Reference proteome</keyword>
<dbReference type="InterPro" id="IPR014710">
    <property type="entry name" value="RmlC-like_jellyroll"/>
</dbReference>
<dbReference type="OrthoDB" id="9798288at2"/>
<evidence type="ECO:0000259" key="1">
    <source>
        <dbReference type="Pfam" id="PF06172"/>
    </source>
</evidence>
<name>A0A1T5L757_9BACT</name>
<gene>
    <name evidence="2" type="ORF">SAMN05660236_2628</name>
</gene>